<feature type="region of interest" description="Disordered" evidence="1">
    <location>
        <begin position="1"/>
        <end position="21"/>
    </location>
</feature>
<dbReference type="RefSeq" id="WP_286136353.1">
    <property type="nucleotide sequence ID" value="NZ_BRPL01000002.1"/>
</dbReference>
<dbReference type="PROSITE" id="PS51782">
    <property type="entry name" value="LYSM"/>
    <property type="match status" value="1"/>
</dbReference>
<dbReference type="Proteomes" id="UP001144204">
    <property type="component" value="Unassembled WGS sequence"/>
</dbReference>
<reference evidence="4" key="1">
    <citation type="submission" date="2022-07" db="EMBL/GenBank/DDBJ databases">
        <authorList>
            <person name="Kouya T."/>
            <person name="Ishiyama Y."/>
        </authorList>
    </citation>
    <scope>NUCLEOTIDE SEQUENCE</scope>
    <source>
        <strain evidence="4">WR16-4</strain>
    </source>
</reference>
<name>A0A9W6B1M7_9LACO</name>
<keyword evidence="5" id="KW-1185">Reference proteome</keyword>
<evidence type="ECO:0000256" key="2">
    <source>
        <dbReference type="SAM" id="Phobius"/>
    </source>
</evidence>
<feature type="compositionally biased region" description="Basic and acidic residues" evidence="1">
    <location>
        <begin position="1"/>
        <end position="13"/>
    </location>
</feature>
<dbReference type="InterPro" id="IPR036779">
    <property type="entry name" value="LysM_dom_sf"/>
</dbReference>
<comment type="caution">
    <text evidence="4">The sequence shown here is derived from an EMBL/GenBank/DDBJ whole genome shotgun (WGS) entry which is preliminary data.</text>
</comment>
<feature type="compositionally biased region" description="Low complexity" evidence="1">
    <location>
        <begin position="73"/>
        <end position="85"/>
    </location>
</feature>
<dbReference type="SMART" id="SM00257">
    <property type="entry name" value="LysM"/>
    <property type="match status" value="1"/>
</dbReference>
<dbReference type="InterPro" id="IPR018392">
    <property type="entry name" value="LysM"/>
</dbReference>
<feature type="transmembrane region" description="Helical" evidence="2">
    <location>
        <begin position="42"/>
        <end position="64"/>
    </location>
</feature>
<sequence length="207" mass="22605">MNHNDNKLDHNKPWDQTFNSARNHDGHLSRVKLNRENHHNNLITVILVSIIIVIALVSLFFGIAKNISNSRGSSVAQSHPSSVSSKADLKKHRNDENDAKNISKKSSSNSKKTVKHYSTNVSENANSASDTSVKTSNTSHNSNDSSSNDNSNKQNSSSTNGEYATVGSGQGIYRVAENAGISMQQLMQLNHLSSTSSIHPGERLRVK</sequence>
<evidence type="ECO:0000256" key="1">
    <source>
        <dbReference type="SAM" id="MobiDB-lite"/>
    </source>
</evidence>
<keyword evidence="2" id="KW-1133">Transmembrane helix</keyword>
<dbReference type="Pfam" id="PF01476">
    <property type="entry name" value="LysM"/>
    <property type="match status" value="1"/>
</dbReference>
<keyword evidence="2" id="KW-0472">Membrane</keyword>
<protein>
    <submittedName>
        <fullName evidence="4">Peptidoglycan-binding protein</fullName>
    </submittedName>
</protein>
<evidence type="ECO:0000259" key="3">
    <source>
        <dbReference type="PROSITE" id="PS51782"/>
    </source>
</evidence>
<proteinExistence type="predicted"/>
<evidence type="ECO:0000313" key="5">
    <source>
        <dbReference type="Proteomes" id="UP001144204"/>
    </source>
</evidence>
<dbReference type="AlphaFoldDB" id="A0A9W6B1M7"/>
<feature type="domain" description="LysM" evidence="3">
    <location>
        <begin position="162"/>
        <end position="206"/>
    </location>
</feature>
<reference evidence="4" key="2">
    <citation type="journal article" date="2023" name="PLoS ONE">
        <title>Philodulcilactobacillus myokoensis gen. nov., sp. nov., a fructophilic, acidophilic, and agar-phobic lactic acid bacterium isolated from fermented vegetable extracts.</title>
        <authorList>
            <person name="Kouya T."/>
            <person name="Ishiyama Y."/>
            <person name="Ohashi S."/>
            <person name="Kumakubo R."/>
            <person name="Yamazaki T."/>
            <person name="Otaki T."/>
        </authorList>
    </citation>
    <scope>NUCLEOTIDE SEQUENCE</scope>
    <source>
        <strain evidence="4">WR16-4</strain>
    </source>
</reference>
<feature type="region of interest" description="Disordered" evidence="1">
    <location>
        <begin position="70"/>
        <end position="163"/>
    </location>
</feature>
<dbReference type="Gene3D" id="3.10.350.10">
    <property type="entry name" value="LysM domain"/>
    <property type="match status" value="1"/>
</dbReference>
<feature type="compositionally biased region" description="Polar residues" evidence="1">
    <location>
        <begin position="116"/>
        <end position="134"/>
    </location>
</feature>
<organism evidence="4 5">
    <name type="scientific">Philodulcilactobacillus myokoensis</name>
    <dbReference type="NCBI Taxonomy" id="2929573"/>
    <lineage>
        <taxon>Bacteria</taxon>
        <taxon>Bacillati</taxon>
        <taxon>Bacillota</taxon>
        <taxon>Bacilli</taxon>
        <taxon>Lactobacillales</taxon>
        <taxon>Lactobacillaceae</taxon>
        <taxon>Philodulcilactobacillus</taxon>
    </lineage>
</organism>
<dbReference type="SUPFAM" id="SSF54106">
    <property type="entry name" value="LysM domain"/>
    <property type="match status" value="1"/>
</dbReference>
<accession>A0A9W6B1M7</accession>
<dbReference type="EMBL" id="BRPL01000002">
    <property type="protein sequence ID" value="GLB46891.1"/>
    <property type="molecule type" value="Genomic_DNA"/>
</dbReference>
<gene>
    <name evidence="4" type="ORF">WR164_08700</name>
</gene>
<feature type="compositionally biased region" description="Low complexity" evidence="1">
    <location>
        <begin position="135"/>
        <end position="160"/>
    </location>
</feature>
<keyword evidence="2" id="KW-0812">Transmembrane</keyword>
<evidence type="ECO:0000313" key="4">
    <source>
        <dbReference type="EMBL" id="GLB46891.1"/>
    </source>
</evidence>